<protein>
    <submittedName>
        <fullName evidence="2">Uncharacterized protein</fullName>
    </submittedName>
</protein>
<accession>A0AAE1NWR5</accession>
<feature type="compositionally biased region" description="Pro residues" evidence="1">
    <location>
        <begin position="152"/>
        <end position="174"/>
    </location>
</feature>
<evidence type="ECO:0000256" key="1">
    <source>
        <dbReference type="SAM" id="MobiDB-lite"/>
    </source>
</evidence>
<sequence>MTHKPRSRSLDPESLQDSGVRLLRLRLGRRGTTAAAAGGKGGGESRTSTLRWPGSLAYHREASPAPVPAPTAPSAALNLCTAARSLLKPAMDSVSGENSLAGGGGKGGPWVNEEALVREVVSNPYLRRHSFTPPTALRQTTPQLLPCHRRPPFPPQSPPSPPSPPTSGPRPSHPPTAFMVSGQVQNFYSSDEWRAALAAHDRHPRPTKPSPSPASLSPQPARLAPQLPPGCTARRQHTVSESEAGRNRSCSVDVTAMVEKNYDKGEC</sequence>
<comment type="caution">
    <text evidence="2">The sequence shown here is derived from an EMBL/GenBank/DDBJ whole genome shotgun (WGS) entry which is preliminary data.</text>
</comment>
<feature type="region of interest" description="Disordered" evidence="1">
    <location>
        <begin position="23"/>
        <end position="50"/>
    </location>
</feature>
<keyword evidence="3" id="KW-1185">Reference proteome</keyword>
<dbReference type="AlphaFoldDB" id="A0AAE1NWR5"/>
<feature type="compositionally biased region" description="Low complexity" evidence="1">
    <location>
        <begin position="213"/>
        <end position="225"/>
    </location>
</feature>
<feature type="region of interest" description="Disordered" evidence="1">
    <location>
        <begin position="144"/>
        <end position="178"/>
    </location>
</feature>
<organism evidence="2 3">
    <name type="scientific">Petrolisthes manimaculis</name>
    <dbReference type="NCBI Taxonomy" id="1843537"/>
    <lineage>
        <taxon>Eukaryota</taxon>
        <taxon>Metazoa</taxon>
        <taxon>Ecdysozoa</taxon>
        <taxon>Arthropoda</taxon>
        <taxon>Crustacea</taxon>
        <taxon>Multicrustacea</taxon>
        <taxon>Malacostraca</taxon>
        <taxon>Eumalacostraca</taxon>
        <taxon>Eucarida</taxon>
        <taxon>Decapoda</taxon>
        <taxon>Pleocyemata</taxon>
        <taxon>Anomura</taxon>
        <taxon>Galatheoidea</taxon>
        <taxon>Porcellanidae</taxon>
        <taxon>Petrolisthes</taxon>
    </lineage>
</organism>
<gene>
    <name evidence="2" type="ORF">Pmani_030725</name>
</gene>
<dbReference type="Proteomes" id="UP001292094">
    <property type="component" value="Unassembled WGS sequence"/>
</dbReference>
<evidence type="ECO:0000313" key="3">
    <source>
        <dbReference type="Proteomes" id="UP001292094"/>
    </source>
</evidence>
<proteinExistence type="predicted"/>
<feature type="region of interest" description="Disordered" evidence="1">
    <location>
        <begin position="200"/>
        <end position="250"/>
    </location>
</feature>
<name>A0AAE1NWR5_9EUCA</name>
<reference evidence="2" key="1">
    <citation type="submission" date="2023-11" db="EMBL/GenBank/DDBJ databases">
        <title>Genome assemblies of two species of porcelain crab, Petrolisthes cinctipes and Petrolisthes manimaculis (Anomura: Porcellanidae).</title>
        <authorList>
            <person name="Angst P."/>
        </authorList>
    </citation>
    <scope>NUCLEOTIDE SEQUENCE</scope>
    <source>
        <strain evidence="2">PB745_02</strain>
        <tissue evidence="2">Gill</tissue>
    </source>
</reference>
<evidence type="ECO:0000313" key="2">
    <source>
        <dbReference type="EMBL" id="KAK4296816.1"/>
    </source>
</evidence>
<dbReference type="EMBL" id="JAWZYT010003768">
    <property type="protein sequence ID" value="KAK4296816.1"/>
    <property type="molecule type" value="Genomic_DNA"/>
</dbReference>